<dbReference type="EMBL" id="MJLZ01000058">
    <property type="protein sequence ID" value="RLM18819.1"/>
    <property type="molecule type" value="Genomic_DNA"/>
</dbReference>
<evidence type="ECO:0000313" key="2">
    <source>
        <dbReference type="EMBL" id="RLM18819.1"/>
    </source>
</evidence>
<comment type="caution">
    <text evidence="2">The sequence shown here is derived from an EMBL/GenBank/DDBJ whole genome shotgun (WGS) entry which is preliminary data.</text>
</comment>
<name>A0A421DJK4_9GAMM</name>
<gene>
    <name evidence="2" type="ORF">BIY29_17685</name>
</gene>
<evidence type="ECO:0000256" key="1">
    <source>
        <dbReference type="SAM" id="Phobius"/>
    </source>
</evidence>
<reference evidence="2 3" key="1">
    <citation type="submission" date="2016-09" db="EMBL/GenBank/DDBJ databases">
        <authorList>
            <person name="Doonan J."/>
            <person name="Pachebat J.A."/>
            <person name="Golyshin P.N."/>
            <person name="Denman S."/>
            <person name="Mcdonald J.E."/>
        </authorList>
    </citation>
    <scope>NUCLEOTIDE SEQUENCE [LARGE SCALE GENOMIC DNA]</scope>
    <source>
        <strain evidence="2 3">NCPPB 3934</strain>
    </source>
</reference>
<accession>A0A421DJK4</accession>
<feature type="transmembrane region" description="Helical" evidence="1">
    <location>
        <begin position="46"/>
        <end position="71"/>
    </location>
</feature>
<dbReference type="AlphaFoldDB" id="A0A421DJK4"/>
<evidence type="ECO:0000313" key="3">
    <source>
        <dbReference type="Proteomes" id="UP000285648"/>
    </source>
</evidence>
<organism evidence="2 3">
    <name type="scientific">Brenneria alni</name>
    <dbReference type="NCBI Taxonomy" id="71656"/>
    <lineage>
        <taxon>Bacteria</taxon>
        <taxon>Pseudomonadati</taxon>
        <taxon>Pseudomonadota</taxon>
        <taxon>Gammaproteobacteria</taxon>
        <taxon>Enterobacterales</taxon>
        <taxon>Pectobacteriaceae</taxon>
        <taxon>Brenneria</taxon>
    </lineage>
</organism>
<keyword evidence="1" id="KW-0472">Membrane</keyword>
<sequence>MSHVDIDITQEDPTQGALFTPQQEDALCQLIRRECFRRDRNALLKLLGYLTLLKVAGSLVLLTLVLLLRWLTH</sequence>
<keyword evidence="1" id="KW-1133">Transmembrane helix</keyword>
<proteinExistence type="predicted"/>
<dbReference type="Proteomes" id="UP000285648">
    <property type="component" value="Unassembled WGS sequence"/>
</dbReference>
<dbReference type="OrthoDB" id="6425191at2"/>
<dbReference type="RefSeq" id="WP_121576468.1">
    <property type="nucleotide sequence ID" value="NZ_MJLZ01000058.1"/>
</dbReference>
<keyword evidence="3" id="KW-1185">Reference proteome</keyword>
<keyword evidence="1" id="KW-0812">Transmembrane</keyword>
<protein>
    <submittedName>
        <fullName evidence="2">Uncharacterized protein</fullName>
    </submittedName>
</protein>